<evidence type="ECO:0000259" key="1">
    <source>
        <dbReference type="Pfam" id="PF04457"/>
    </source>
</evidence>
<accession>A0ABV5QJK3</accession>
<dbReference type="RefSeq" id="WP_345486250.1">
    <property type="nucleotide sequence ID" value="NZ_BAAAWU010000001.1"/>
</dbReference>
<dbReference type="InterPro" id="IPR009097">
    <property type="entry name" value="Cyclic_Pdiesterase"/>
</dbReference>
<keyword evidence="3" id="KW-1185">Reference proteome</keyword>
<dbReference type="Pfam" id="PF04457">
    <property type="entry name" value="MJ1316"/>
    <property type="match status" value="1"/>
</dbReference>
<sequence>MRTSDEIYHRVLWDPRLDAERFVMGVAERGTDRPTRLALTDFAPGGDIPWHRVLFFEADGELIWDRRTGLDRLDDSPAGRAHAEVLAVPPTHRTALAWLPPAGLWEPVQSIRRVHDRQIGRWPPHVNVVYGFVPEADFPRAIPLVAAALRTVPPFRARLRGVRWFRHRTDATVWLDPAAAGPEPWRRLREALEERFPLCVDDRGFTPHLSLGRSREPAVLAAECEERLGTTSVPVEALALLARHGDEPMRVKAVVPLGDTSAHR</sequence>
<dbReference type="Gene3D" id="3.90.1140.10">
    <property type="entry name" value="Cyclic phosphodiesterase"/>
    <property type="match status" value="1"/>
</dbReference>
<dbReference type="InterPro" id="IPR040459">
    <property type="entry name" value="MJ1316"/>
</dbReference>
<evidence type="ECO:0000313" key="3">
    <source>
        <dbReference type="Proteomes" id="UP001589716"/>
    </source>
</evidence>
<gene>
    <name evidence="2" type="ORF">ACFFTP_05460</name>
</gene>
<evidence type="ECO:0000313" key="2">
    <source>
        <dbReference type="EMBL" id="MFB9553642.1"/>
    </source>
</evidence>
<proteinExistence type="predicted"/>
<organism evidence="2 3">
    <name type="scientific">Streptomyces roseoviridis</name>
    <dbReference type="NCBI Taxonomy" id="67361"/>
    <lineage>
        <taxon>Bacteria</taxon>
        <taxon>Bacillati</taxon>
        <taxon>Actinomycetota</taxon>
        <taxon>Actinomycetes</taxon>
        <taxon>Kitasatosporales</taxon>
        <taxon>Streptomycetaceae</taxon>
        <taxon>Streptomyces</taxon>
    </lineage>
</organism>
<dbReference type="Pfam" id="PF13563">
    <property type="entry name" value="2_5_RNA_ligase2"/>
    <property type="match status" value="1"/>
</dbReference>
<feature type="domain" description="MJ1316 RNA cyclic group end recognition" evidence="1">
    <location>
        <begin position="1"/>
        <end position="66"/>
    </location>
</feature>
<protein>
    <submittedName>
        <fullName evidence="2">RNA repair domain-containing protein</fullName>
    </submittedName>
</protein>
<comment type="caution">
    <text evidence="2">The sequence shown here is derived from an EMBL/GenBank/DDBJ whole genome shotgun (WGS) entry which is preliminary data.</text>
</comment>
<reference evidence="2 3" key="1">
    <citation type="submission" date="2024-09" db="EMBL/GenBank/DDBJ databases">
        <authorList>
            <person name="Sun Q."/>
            <person name="Mori K."/>
        </authorList>
    </citation>
    <scope>NUCLEOTIDE SEQUENCE [LARGE SCALE GENOMIC DNA]</scope>
    <source>
        <strain evidence="2 3">JCM 4414</strain>
    </source>
</reference>
<name>A0ABV5QJK3_9ACTN</name>
<dbReference type="PANTHER" id="PTHR37474:SF1">
    <property type="entry name" value="2'-5' RNA LIGASE FAMILY PROTEIN"/>
    <property type="match status" value="1"/>
</dbReference>
<dbReference type="PANTHER" id="PTHR37474">
    <property type="entry name" value="RNA LIGASE/CYCLIC NUCLEOTIDE PHOSPHODIESTERASE"/>
    <property type="match status" value="1"/>
</dbReference>
<dbReference type="Proteomes" id="UP001589716">
    <property type="component" value="Unassembled WGS sequence"/>
</dbReference>
<dbReference type="SUPFAM" id="SSF55144">
    <property type="entry name" value="LigT-like"/>
    <property type="match status" value="1"/>
</dbReference>
<dbReference type="EMBL" id="JBHMCT010000005">
    <property type="protein sequence ID" value="MFB9553642.1"/>
    <property type="molecule type" value="Genomic_DNA"/>
</dbReference>